<sequence length="55" mass="5758">MVLARPRAADPAMQHGADRALDPDAGIDVHDDAQHQHEAGQGMQQGGQANGVDTE</sequence>
<organism evidence="2 3">
    <name type="scientific">Steinernema glaseri</name>
    <dbReference type="NCBI Taxonomy" id="37863"/>
    <lineage>
        <taxon>Eukaryota</taxon>
        <taxon>Metazoa</taxon>
        <taxon>Ecdysozoa</taxon>
        <taxon>Nematoda</taxon>
        <taxon>Chromadorea</taxon>
        <taxon>Rhabditida</taxon>
        <taxon>Tylenchina</taxon>
        <taxon>Panagrolaimomorpha</taxon>
        <taxon>Strongyloidoidea</taxon>
        <taxon>Steinernematidae</taxon>
        <taxon>Steinernema</taxon>
    </lineage>
</organism>
<evidence type="ECO:0000313" key="3">
    <source>
        <dbReference type="WBParaSite" id="L893_g7647.t1"/>
    </source>
</evidence>
<dbReference type="AlphaFoldDB" id="A0A1I8AP84"/>
<evidence type="ECO:0000313" key="2">
    <source>
        <dbReference type="Proteomes" id="UP000095287"/>
    </source>
</evidence>
<accession>A0A1I8AP84</accession>
<dbReference type="WBParaSite" id="L893_g7647.t1">
    <property type="protein sequence ID" value="L893_g7647.t1"/>
    <property type="gene ID" value="L893_g7647"/>
</dbReference>
<dbReference type="Proteomes" id="UP000095287">
    <property type="component" value="Unplaced"/>
</dbReference>
<proteinExistence type="predicted"/>
<feature type="region of interest" description="Disordered" evidence="1">
    <location>
        <begin position="1"/>
        <end position="55"/>
    </location>
</feature>
<reference evidence="3" key="1">
    <citation type="submission" date="2016-11" db="UniProtKB">
        <authorList>
            <consortium name="WormBaseParasite"/>
        </authorList>
    </citation>
    <scope>IDENTIFICATION</scope>
</reference>
<name>A0A1I8AP84_9BILA</name>
<protein>
    <submittedName>
        <fullName evidence="3">Efflux RND transporter periplasmic adaptor subunit</fullName>
    </submittedName>
</protein>
<feature type="compositionally biased region" description="Basic and acidic residues" evidence="1">
    <location>
        <begin position="16"/>
        <end position="38"/>
    </location>
</feature>
<keyword evidence="2" id="KW-1185">Reference proteome</keyword>
<evidence type="ECO:0000256" key="1">
    <source>
        <dbReference type="SAM" id="MobiDB-lite"/>
    </source>
</evidence>